<comment type="similarity">
    <text evidence="1">Belongs to the peptidase C26 family.</text>
</comment>
<dbReference type="InterPro" id="IPR011697">
    <property type="entry name" value="Peptidase_C26"/>
</dbReference>
<comment type="caution">
    <text evidence="7">The sequence shown here is derived from an EMBL/GenBank/DDBJ whole genome shotgun (WGS) entry which is preliminary data.</text>
</comment>
<dbReference type="Proteomes" id="UP000275613">
    <property type="component" value="Unassembled WGS sequence"/>
</dbReference>
<dbReference type="SUPFAM" id="SSF52317">
    <property type="entry name" value="Class I glutamine amidotransferase-like"/>
    <property type="match status" value="1"/>
</dbReference>
<dbReference type="GO" id="GO:0005829">
    <property type="term" value="C:cytosol"/>
    <property type="evidence" value="ECO:0007669"/>
    <property type="project" value="TreeGrafter"/>
</dbReference>
<dbReference type="EMBL" id="RBPV01000285">
    <property type="protein sequence ID" value="RMO56380.1"/>
    <property type="molecule type" value="Genomic_DNA"/>
</dbReference>
<keyword evidence="6" id="KW-0812">Transmembrane</keyword>
<sequence>MERNTVEISTCSRSAARAKVRPRTSANTRARSAWVISYCIAALFLCLNAYVCCADEYPRLVLSRLDSVILTCWLTRFTRTQRMSRPPLIGVTACRQQLGKYSSHTAGDKYVEAAAFAGVPVILPALDVPTEPAQLLTSLDGLLFTGSPSNVEPHHYNGPASVEGTAHDVFRDRTTLPLLRAAIAQGVPVLCICRGFQELNVALGGSLHQRVQELPGYLDHREPQSDVLAVQYAPQHPVQVQSGGLLEALGLAPGFEVNSLHSQGIDRLASDLRAEALAPDGLVEAVSLPGAPGFVLGVQWHPEWEFMNNPVSLSLFTAFCEACLAYARNRQGS</sequence>
<feature type="transmembrane region" description="Helical" evidence="6">
    <location>
        <begin position="33"/>
        <end position="51"/>
    </location>
</feature>
<keyword evidence="7" id="KW-0378">Hydrolase</keyword>
<dbReference type="EMBL" id="LJQI01000275">
    <property type="protein sequence ID" value="KPX26263.1"/>
    <property type="molecule type" value="Genomic_DNA"/>
</dbReference>
<evidence type="ECO:0000313" key="10">
    <source>
        <dbReference type="Proteomes" id="UP000050490"/>
    </source>
</evidence>
<comment type="catalytic activity">
    <reaction evidence="2">
        <text>4-(gamma-L-glutamylamino)butanoate + H2O = 4-aminobutanoate + L-glutamate</text>
        <dbReference type="Rhea" id="RHEA:19737"/>
        <dbReference type="ChEBI" id="CHEBI:15377"/>
        <dbReference type="ChEBI" id="CHEBI:29985"/>
        <dbReference type="ChEBI" id="CHEBI:58800"/>
        <dbReference type="ChEBI" id="CHEBI:59888"/>
        <dbReference type="EC" id="3.5.1.94"/>
    </reaction>
</comment>
<keyword evidence="9" id="KW-0808">Transferase</keyword>
<dbReference type="PANTHER" id="PTHR43235:SF1">
    <property type="entry name" value="GLUTAMINE AMIDOTRANSFERASE PB2B2.05-RELATED"/>
    <property type="match status" value="1"/>
</dbReference>
<accession>A0A0N8RGK7</accession>
<dbReference type="Pfam" id="PF07722">
    <property type="entry name" value="Peptidase_C26"/>
    <property type="match status" value="1"/>
</dbReference>
<evidence type="ECO:0000313" key="7">
    <source>
        <dbReference type="EMBL" id="KPX26263.1"/>
    </source>
</evidence>
<dbReference type="InterPro" id="IPR029062">
    <property type="entry name" value="Class_I_gatase-like"/>
</dbReference>
<evidence type="ECO:0000256" key="3">
    <source>
        <dbReference type="ARBA" id="ARBA00055068"/>
    </source>
</evidence>
<dbReference type="PATRIC" id="fig|129137.4.peg.1203"/>
<dbReference type="GO" id="GO:0006598">
    <property type="term" value="P:polyamine catabolic process"/>
    <property type="evidence" value="ECO:0007669"/>
    <property type="project" value="TreeGrafter"/>
</dbReference>
<evidence type="ECO:0000313" key="8">
    <source>
        <dbReference type="EMBL" id="RMM02175.1"/>
    </source>
</evidence>
<dbReference type="AlphaFoldDB" id="A0A0N8RGK7"/>
<evidence type="ECO:0000256" key="2">
    <source>
        <dbReference type="ARBA" id="ARBA00052718"/>
    </source>
</evidence>
<keyword evidence="6" id="KW-0472">Membrane</keyword>
<keyword evidence="9" id="KW-0315">Glutamine amidotransferase</keyword>
<dbReference type="FunFam" id="3.40.50.880:FF:000030">
    <property type="entry name" value="Gamma-glutamyl-gamma-aminobutyrate hydrolase PuuD"/>
    <property type="match status" value="1"/>
</dbReference>
<evidence type="ECO:0000313" key="12">
    <source>
        <dbReference type="Proteomes" id="UP000275613"/>
    </source>
</evidence>
<dbReference type="InterPro" id="IPR044668">
    <property type="entry name" value="PuuD-like"/>
</dbReference>
<dbReference type="PROSITE" id="PS51273">
    <property type="entry name" value="GATASE_TYPE_1"/>
    <property type="match status" value="1"/>
</dbReference>
<evidence type="ECO:0000256" key="4">
    <source>
        <dbReference type="ARBA" id="ARBA00060634"/>
    </source>
</evidence>
<evidence type="ECO:0000256" key="1">
    <source>
        <dbReference type="ARBA" id="ARBA00011083"/>
    </source>
</evidence>
<evidence type="ECO:0000313" key="11">
    <source>
        <dbReference type="Proteomes" id="UP000272627"/>
    </source>
</evidence>
<dbReference type="EMBL" id="RBOA01000130">
    <property type="protein sequence ID" value="RMM02175.1"/>
    <property type="molecule type" value="Genomic_DNA"/>
</dbReference>
<dbReference type="EC" id="3.5.1.94" evidence="5"/>
<dbReference type="Gene3D" id="3.40.50.880">
    <property type="match status" value="1"/>
</dbReference>
<evidence type="ECO:0000313" key="9">
    <source>
        <dbReference type="EMBL" id="RMO56380.1"/>
    </source>
</evidence>
<dbReference type="CDD" id="cd01745">
    <property type="entry name" value="GATase1_2"/>
    <property type="match status" value="1"/>
</dbReference>
<organism evidence="7 10">
    <name type="scientific">Pseudomonas amygdali pv. eriobotryae</name>
    <dbReference type="NCBI Taxonomy" id="129137"/>
    <lineage>
        <taxon>Bacteria</taxon>
        <taxon>Pseudomonadati</taxon>
        <taxon>Pseudomonadota</taxon>
        <taxon>Gammaproteobacteria</taxon>
        <taxon>Pseudomonadales</taxon>
        <taxon>Pseudomonadaceae</taxon>
        <taxon>Pseudomonas</taxon>
        <taxon>Pseudomonas amygdali</taxon>
    </lineage>
</organism>
<dbReference type="Proteomes" id="UP000272627">
    <property type="component" value="Unassembled WGS sequence"/>
</dbReference>
<evidence type="ECO:0000256" key="6">
    <source>
        <dbReference type="SAM" id="Phobius"/>
    </source>
</evidence>
<dbReference type="GO" id="GO:0016740">
    <property type="term" value="F:transferase activity"/>
    <property type="evidence" value="ECO:0007669"/>
    <property type="project" value="UniProtKB-KW"/>
</dbReference>
<protein>
    <recommendedName>
        <fullName evidence="5">gamma-glutamyl-gamma-aminobutyrate hydrolase</fullName>
        <ecNumber evidence="5">3.5.1.94</ecNumber>
    </recommendedName>
</protein>
<proteinExistence type="inferred from homology"/>
<reference evidence="11 12" key="2">
    <citation type="submission" date="2018-08" db="EMBL/GenBank/DDBJ databases">
        <title>Recombination of ecologically and evolutionarily significant loci maintains genetic cohesion in the Pseudomonas syringae species complex.</title>
        <authorList>
            <person name="Dillon M."/>
            <person name="Thakur S."/>
            <person name="Almeida R.N.D."/>
            <person name="Weir B.S."/>
            <person name="Guttman D.S."/>
        </authorList>
    </citation>
    <scope>NUCLEOTIDE SEQUENCE [LARGE SCALE GENOMIC DNA]</scope>
    <source>
        <strain evidence="9 12">ICMP 4316</strain>
        <strain evidence="8 11">ICMP 8636</strain>
    </source>
</reference>
<keyword evidence="6" id="KW-1133">Transmembrane helix</keyword>
<gene>
    <name evidence="7" type="ORF">ALO70_100046</name>
    <name evidence="9" type="ORF">ALQ39_04988</name>
    <name evidence="8" type="ORF">ALQ86_100055</name>
</gene>
<reference evidence="7 10" key="1">
    <citation type="submission" date="2015-09" db="EMBL/GenBank/DDBJ databases">
        <title>Genome announcement of multiple Pseudomonas syringae strains.</title>
        <authorList>
            <person name="Thakur S."/>
            <person name="Wang P.W."/>
            <person name="Gong Y."/>
            <person name="Weir B.S."/>
            <person name="Guttman D.S."/>
        </authorList>
    </citation>
    <scope>NUCLEOTIDE SEQUENCE [LARGE SCALE GENOMIC DNA]</scope>
    <source>
        <strain evidence="7 10">ICMP4455</strain>
    </source>
</reference>
<comment type="pathway">
    <text evidence="4">Amine and polyamine degradation; putrescine degradation; 4-aminobutanoate from putrescine: step 4/4.</text>
</comment>
<dbReference type="GO" id="GO:0033969">
    <property type="term" value="F:gamma-glutamyl-gamma-aminobutyrate hydrolase activity"/>
    <property type="evidence" value="ECO:0007669"/>
    <property type="project" value="UniProtKB-EC"/>
</dbReference>
<evidence type="ECO:0000256" key="5">
    <source>
        <dbReference type="ARBA" id="ARBA00066788"/>
    </source>
</evidence>
<dbReference type="Proteomes" id="UP000050490">
    <property type="component" value="Unassembled WGS sequence"/>
</dbReference>
<dbReference type="PANTHER" id="PTHR43235">
    <property type="entry name" value="GLUTAMINE AMIDOTRANSFERASE PB2B2.05-RELATED"/>
    <property type="match status" value="1"/>
</dbReference>
<comment type="function">
    <text evidence="3">Involved in the breakdown of putrescine via hydrolysis of the gamma-glutamyl linkage of gamma-glutamyl-gamma-aminobutyrate.</text>
</comment>
<name>A0A0N8RGK7_PSEA0</name>